<dbReference type="SUPFAM" id="SSF51679">
    <property type="entry name" value="Bacterial luciferase-like"/>
    <property type="match status" value="1"/>
</dbReference>
<dbReference type="InterPro" id="IPR019923">
    <property type="entry name" value="Lucif-like_OxRdtase_MSMEG_2516"/>
</dbReference>
<evidence type="ECO:0000259" key="5">
    <source>
        <dbReference type="Pfam" id="PF00296"/>
    </source>
</evidence>
<evidence type="ECO:0000256" key="1">
    <source>
        <dbReference type="ARBA" id="ARBA00022630"/>
    </source>
</evidence>
<proteinExistence type="predicted"/>
<dbReference type="InterPro" id="IPR050172">
    <property type="entry name" value="SsuD_RutA_monooxygenase"/>
</dbReference>
<dbReference type="InterPro" id="IPR036661">
    <property type="entry name" value="Luciferase-like_sf"/>
</dbReference>
<dbReference type="Pfam" id="PF00296">
    <property type="entry name" value="Bac_luciferase"/>
    <property type="match status" value="1"/>
</dbReference>
<evidence type="ECO:0000313" key="7">
    <source>
        <dbReference type="Proteomes" id="UP001143480"/>
    </source>
</evidence>
<dbReference type="PANTHER" id="PTHR42847">
    <property type="entry name" value="ALKANESULFONATE MONOOXYGENASE"/>
    <property type="match status" value="1"/>
</dbReference>
<protein>
    <submittedName>
        <fullName evidence="6">LLM class F420-dependent oxidoreductase</fullName>
    </submittedName>
</protein>
<keyword evidence="3" id="KW-0560">Oxidoreductase</keyword>
<dbReference type="GO" id="GO:0008726">
    <property type="term" value="F:alkanesulfonate monooxygenase activity"/>
    <property type="evidence" value="ECO:0007669"/>
    <property type="project" value="TreeGrafter"/>
</dbReference>
<evidence type="ECO:0000313" key="6">
    <source>
        <dbReference type="EMBL" id="GLK99216.1"/>
    </source>
</evidence>
<organism evidence="6 7">
    <name type="scientific">Dactylosporangium matsuzakiense</name>
    <dbReference type="NCBI Taxonomy" id="53360"/>
    <lineage>
        <taxon>Bacteria</taxon>
        <taxon>Bacillati</taxon>
        <taxon>Actinomycetota</taxon>
        <taxon>Actinomycetes</taxon>
        <taxon>Micromonosporales</taxon>
        <taxon>Micromonosporaceae</taxon>
        <taxon>Dactylosporangium</taxon>
    </lineage>
</organism>
<dbReference type="PANTHER" id="PTHR42847:SF4">
    <property type="entry name" value="ALKANESULFONATE MONOOXYGENASE-RELATED"/>
    <property type="match status" value="1"/>
</dbReference>
<keyword evidence="1" id="KW-0285">Flavoprotein</keyword>
<name>A0A9W6NK02_9ACTN</name>
<dbReference type="InterPro" id="IPR011251">
    <property type="entry name" value="Luciferase-like_dom"/>
</dbReference>
<feature type="domain" description="Luciferase-like" evidence="5">
    <location>
        <begin position="19"/>
        <end position="248"/>
    </location>
</feature>
<reference evidence="6" key="2">
    <citation type="submission" date="2023-01" db="EMBL/GenBank/DDBJ databases">
        <authorList>
            <person name="Sun Q."/>
            <person name="Evtushenko L."/>
        </authorList>
    </citation>
    <scope>NUCLEOTIDE SEQUENCE</scope>
    <source>
        <strain evidence="6">VKM Ac-1321</strain>
    </source>
</reference>
<gene>
    <name evidence="6" type="ORF">GCM10017581_009570</name>
</gene>
<dbReference type="NCBIfam" id="TIGR03621">
    <property type="entry name" value="F420_MSMEG_2516"/>
    <property type="match status" value="1"/>
</dbReference>
<evidence type="ECO:0000256" key="3">
    <source>
        <dbReference type="ARBA" id="ARBA00023002"/>
    </source>
</evidence>
<keyword evidence="4" id="KW-0503">Monooxygenase</keyword>
<comment type="caution">
    <text evidence="6">The sequence shown here is derived from an EMBL/GenBank/DDBJ whole genome shotgun (WGS) entry which is preliminary data.</text>
</comment>
<dbReference type="Gene3D" id="3.20.20.30">
    <property type="entry name" value="Luciferase-like domain"/>
    <property type="match status" value="1"/>
</dbReference>
<dbReference type="RefSeq" id="WP_271188876.1">
    <property type="nucleotide sequence ID" value="NZ_BSFP01000003.1"/>
</dbReference>
<sequence>MNDTRRPFRFGVLTKGAPSRAAWHELLGRIEGSGYSALHMPLHTTPQYAPFVALADAAARTALTLTTLVHNNDLQHPALLARDASTLALLSDGRFELGIGAGWKDGDYHQLGLPMDPGRLRVERLGEAIDVVRRTWSAEPYTFKGKHYTVQDLQGLPGPRVPLLVGAGGERMLRLAARTADIVSFTRSMSAGSTAREIAEDVSLESTERKAAVVREHLGARAADVELHVLVVRAGVGDDARRQLDEYAAASEVSAATARQTPEHLLGRDRQELEDLLLERRARTGISYYVFRDVHLDLVRPVIEHLAGT</sequence>
<keyword evidence="7" id="KW-1185">Reference proteome</keyword>
<evidence type="ECO:0000256" key="4">
    <source>
        <dbReference type="ARBA" id="ARBA00023033"/>
    </source>
</evidence>
<keyword evidence="2" id="KW-0288">FMN</keyword>
<dbReference type="EMBL" id="BSFP01000003">
    <property type="protein sequence ID" value="GLK99216.1"/>
    <property type="molecule type" value="Genomic_DNA"/>
</dbReference>
<dbReference type="GO" id="GO:0046306">
    <property type="term" value="P:alkanesulfonate catabolic process"/>
    <property type="evidence" value="ECO:0007669"/>
    <property type="project" value="TreeGrafter"/>
</dbReference>
<accession>A0A9W6NK02</accession>
<reference evidence="6" key="1">
    <citation type="journal article" date="2014" name="Int. J. Syst. Evol. Microbiol.">
        <title>Complete genome sequence of Corynebacterium casei LMG S-19264T (=DSM 44701T), isolated from a smear-ripened cheese.</title>
        <authorList>
            <consortium name="US DOE Joint Genome Institute (JGI-PGF)"/>
            <person name="Walter F."/>
            <person name="Albersmeier A."/>
            <person name="Kalinowski J."/>
            <person name="Ruckert C."/>
        </authorList>
    </citation>
    <scope>NUCLEOTIDE SEQUENCE</scope>
    <source>
        <strain evidence="6">VKM Ac-1321</strain>
    </source>
</reference>
<evidence type="ECO:0000256" key="2">
    <source>
        <dbReference type="ARBA" id="ARBA00022643"/>
    </source>
</evidence>
<dbReference type="AlphaFoldDB" id="A0A9W6NK02"/>
<dbReference type="Proteomes" id="UP001143480">
    <property type="component" value="Unassembled WGS sequence"/>
</dbReference>